<dbReference type="EMBL" id="JABXBU010002230">
    <property type="protein sequence ID" value="KAF8767311.1"/>
    <property type="molecule type" value="Genomic_DNA"/>
</dbReference>
<keyword evidence="4" id="KW-1185">Reference proteome</keyword>
<evidence type="ECO:0000256" key="1">
    <source>
        <dbReference type="PROSITE-ProRule" id="PRU00497"/>
    </source>
</evidence>
<dbReference type="Pfam" id="PF00379">
    <property type="entry name" value="Chitin_bind_4"/>
    <property type="match status" value="1"/>
</dbReference>
<name>A0A8T0EA32_ARGBR</name>
<dbReference type="InterPro" id="IPR050468">
    <property type="entry name" value="Cuticle_Struct_Prot"/>
</dbReference>
<dbReference type="PROSITE" id="PS51155">
    <property type="entry name" value="CHIT_BIND_RR_2"/>
    <property type="match status" value="1"/>
</dbReference>
<keyword evidence="1" id="KW-0193">Cuticle</keyword>
<accession>A0A8T0EA32</accession>
<dbReference type="Proteomes" id="UP000807504">
    <property type="component" value="Unassembled WGS sequence"/>
</dbReference>
<gene>
    <name evidence="3" type="ORF">HNY73_020291</name>
</gene>
<evidence type="ECO:0000313" key="3">
    <source>
        <dbReference type="EMBL" id="KAF8767311.1"/>
    </source>
</evidence>
<keyword evidence="2" id="KW-0732">Signal</keyword>
<protein>
    <submittedName>
        <fullName evidence="3">Cuticle protein 10.9 like protein</fullName>
    </submittedName>
</protein>
<sequence>MLFTHCVSLLLVAIFNCVIAIQERNNRAFPGTINSRGRATYVDYKNRISTSSYEHGAADAIPTRGTTLRGNLRSSSDIAHNDIPKPYSFDYKTADEDGNMQYRKEEADTSGTVRGSYGYIDTEGLYRIVDYVADSTGFHINTKTNEPGVDGKEDPADVNLIVSEPPAGIQEKYNEFKGTGVGGTGPSTSRTRARRNVFNIRKNAKLRTAIFGINYPHDTHHLSGTIHGLFKSGINSAESEEDEYE</sequence>
<reference evidence="3" key="2">
    <citation type="submission" date="2020-06" db="EMBL/GenBank/DDBJ databases">
        <authorList>
            <person name="Sheffer M."/>
        </authorList>
    </citation>
    <scope>NUCLEOTIDE SEQUENCE</scope>
</reference>
<evidence type="ECO:0000313" key="4">
    <source>
        <dbReference type="Proteomes" id="UP000807504"/>
    </source>
</evidence>
<proteinExistence type="predicted"/>
<dbReference type="GO" id="GO:0008010">
    <property type="term" value="F:structural constituent of chitin-based larval cuticle"/>
    <property type="evidence" value="ECO:0007669"/>
    <property type="project" value="TreeGrafter"/>
</dbReference>
<dbReference type="GO" id="GO:0062129">
    <property type="term" value="C:chitin-based extracellular matrix"/>
    <property type="evidence" value="ECO:0007669"/>
    <property type="project" value="TreeGrafter"/>
</dbReference>
<dbReference type="InterPro" id="IPR000618">
    <property type="entry name" value="Insect_cuticle"/>
</dbReference>
<feature type="signal peptide" evidence="2">
    <location>
        <begin position="1"/>
        <end position="20"/>
    </location>
</feature>
<dbReference type="PANTHER" id="PTHR10380">
    <property type="entry name" value="CUTICLE PROTEIN"/>
    <property type="match status" value="1"/>
</dbReference>
<feature type="chain" id="PRO_5035755955" evidence="2">
    <location>
        <begin position="21"/>
        <end position="245"/>
    </location>
</feature>
<evidence type="ECO:0000256" key="2">
    <source>
        <dbReference type="SAM" id="SignalP"/>
    </source>
</evidence>
<dbReference type="PRINTS" id="PR00947">
    <property type="entry name" value="CUTICLE"/>
</dbReference>
<reference evidence="3" key="1">
    <citation type="journal article" date="2020" name="bioRxiv">
        <title>Chromosome-level reference genome of the European wasp spider Argiope bruennichi: a resource for studies on range expansion and evolutionary adaptation.</title>
        <authorList>
            <person name="Sheffer M.M."/>
            <person name="Hoppe A."/>
            <person name="Krehenwinkel H."/>
            <person name="Uhl G."/>
            <person name="Kuss A.W."/>
            <person name="Jensen L."/>
            <person name="Jensen C."/>
            <person name="Gillespie R.G."/>
            <person name="Hoff K.J."/>
            <person name="Prost S."/>
        </authorList>
    </citation>
    <scope>NUCLEOTIDE SEQUENCE</scope>
</reference>
<comment type="caution">
    <text evidence="3">The sequence shown here is derived from an EMBL/GenBank/DDBJ whole genome shotgun (WGS) entry which is preliminary data.</text>
</comment>
<organism evidence="3 4">
    <name type="scientific">Argiope bruennichi</name>
    <name type="common">Wasp spider</name>
    <name type="synonym">Aranea bruennichi</name>
    <dbReference type="NCBI Taxonomy" id="94029"/>
    <lineage>
        <taxon>Eukaryota</taxon>
        <taxon>Metazoa</taxon>
        <taxon>Ecdysozoa</taxon>
        <taxon>Arthropoda</taxon>
        <taxon>Chelicerata</taxon>
        <taxon>Arachnida</taxon>
        <taxon>Araneae</taxon>
        <taxon>Araneomorphae</taxon>
        <taxon>Entelegynae</taxon>
        <taxon>Araneoidea</taxon>
        <taxon>Araneidae</taxon>
        <taxon>Argiope</taxon>
    </lineage>
</organism>
<dbReference type="AlphaFoldDB" id="A0A8T0EA32"/>